<dbReference type="Proteomes" id="UP000008068">
    <property type="component" value="Unassembled WGS sequence"/>
</dbReference>
<evidence type="ECO:0000313" key="3">
    <source>
        <dbReference type="Proteomes" id="UP000008068"/>
    </source>
</evidence>
<feature type="compositionally biased region" description="Basic and acidic residues" evidence="1">
    <location>
        <begin position="20"/>
        <end position="34"/>
    </location>
</feature>
<dbReference type="FunCoup" id="G0MPK2">
    <property type="interactions" value="1899"/>
</dbReference>
<dbReference type="Pfam" id="PF06869">
    <property type="entry name" value="DUF1258"/>
    <property type="match status" value="1"/>
</dbReference>
<evidence type="ECO:0000313" key="2">
    <source>
        <dbReference type="EMBL" id="EGT39855.1"/>
    </source>
</evidence>
<evidence type="ECO:0000256" key="1">
    <source>
        <dbReference type="SAM" id="MobiDB-lite"/>
    </source>
</evidence>
<accession>G0MPK2</accession>
<dbReference type="InterPro" id="IPR009667">
    <property type="entry name" value="DUF1258"/>
</dbReference>
<dbReference type="PANTHER" id="PTHR22921">
    <property type="entry name" value="PROTEIN CBG20088-RELATED"/>
    <property type="match status" value="1"/>
</dbReference>
<keyword evidence="3" id="KW-1185">Reference proteome</keyword>
<reference evidence="3" key="1">
    <citation type="submission" date="2011-07" db="EMBL/GenBank/DDBJ databases">
        <authorList>
            <consortium name="Caenorhabditis brenneri Sequencing and Analysis Consortium"/>
            <person name="Wilson R.K."/>
        </authorList>
    </citation>
    <scope>NUCLEOTIDE SEQUENCE [LARGE SCALE GENOMIC DNA]</scope>
    <source>
        <strain evidence="3">PB2801</strain>
    </source>
</reference>
<organism evidence="3">
    <name type="scientific">Caenorhabditis brenneri</name>
    <name type="common">Nematode worm</name>
    <dbReference type="NCBI Taxonomy" id="135651"/>
    <lineage>
        <taxon>Eukaryota</taxon>
        <taxon>Metazoa</taxon>
        <taxon>Ecdysozoa</taxon>
        <taxon>Nematoda</taxon>
        <taxon>Chromadorea</taxon>
        <taxon>Rhabditida</taxon>
        <taxon>Rhabditina</taxon>
        <taxon>Rhabditomorpha</taxon>
        <taxon>Rhabditoidea</taxon>
        <taxon>Rhabditidae</taxon>
        <taxon>Peloderinae</taxon>
        <taxon>Caenorhabditis</taxon>
    </lineage>
</organism>
<proteinExistence type="predicted"/>
<dbReference type="AlphaFoldDB" id="G0MPK2"/>
<sequence length="743" mass="85074">MPRCLSKDFCRKGFSFKAVNHSEEQRKTEERALPQEDATPSQPDYVDFDCDEQTEQLSSSENTDDEEDVYEEYTRFLSAHDNKFEEDVKKLWEKRRRLYTTCFFCNVCGLQCYGMQKCCGPLVKFVRIGVMTQLQDIVSQNYEQIVNLRQKLKSGRGKEHNLTAPFLSERWKRETDKELKLSALLSVDGISIPGNKKKLWPVSMLLLDLPTSEMQKSSNVLLEGIAECSSNPSTKFWNSVYPLIKADTESSSRKVRGHAIELKIVTSNSDQPVRFQEKNGASVNFSFQAKRSLFGMRAHQSAFSCFYCLSPGTLYKDAGRARCELREGMKTLEDSKNGQRGFSGVYSKILESVLPYNTPIDVLHGFGEGIFAVILNELFATCTIAKSDMFTVDVEVLKNILPEVVTPSIYSNVQNCRNGTDRLNFFRIVIFAIAIKSDLVSPKGRCVIIALSILVNRMYGFHSNPPLFDEKICGASAWFLKEASEQYLTIKAHEIIFHLPQVNRQFGNVATISTFCFESSYQFSFMGYSTRMTRNFCETACTRVLLHNTMRREVIERSKRNNTSKRFQMFLSATKGIAPFKYSYDRPIRFLKNEDILEEMDSEDVFFASLSISAGNLRSEYYEKNSRDDVFFAKGRDRSGCYRFVAFCPRDKGPFVLAEKLLELPEMQQYISFHESIGKLCGTDLYYGLEVMKMLRSFEGVTYCKRSGKRRMIDFRTIKSIASYIDCGDAFFVISCNGTHVHN</sequence>
<name>G0MPK2_CAEBE</name>
<dbReference type="HOGENOM" id="CLU_028493_0_0_1"/>
<dbReference type="EMBL" id="GL379805">
    <property type="protein sequence ID" value="EGT39855.1"/>
    <property type="molecule type" value="Genomic_DNA"/>
</dbReference>
<dbReference type="OMA" id="CFESSYQ"/>
<dbReference type="InParanoid" id="G0MPK2"/>
<dbReference type="PANTHER" id="PTHR22921:SF27">
    <property type="entry name" value="C2H2-TYPE DOMAIN-CONTAINING PROTEIN-RELATED"/>
    <property type="match status" value="1"/>
</dbReference>
<gene>
    <name evidence="2" type="ORF">CAEBREN_06255</name>
</gene>
<protein>
    <submittedName>
        <fullName evidence="2">Uncharacterized protein</fullName>
    </submittedName>
</protein>
<dbReference type="STRING" id="135651.G0MPK2"/>
<feature type="region of interest" description="Disordered" evidence="1">
    <location>
        <begin position="20"/>
        <end position="47"/>
    </location>
</feature>
<dbReference type="eggNOG" id="ENOG502R0Z2">
    <property type="taxonomic scope" value="Eukaryota"/>
</dbReference>
<dbReference type="OrthoDB" id="5869659at2759"/>